<sequence>MPSNNANLDMNELSHADYSAQDLKHLFKALSFACLKHSNQRRKDPQRTPYINHPIGVANFLIKSGVIDLITIQAALLHDTLEDTDTLFEELETTFGRAVATTVKEVSDDPHLPKAERKKLQIQNALFLSHRAKQVRLADKLYNLTDIMLQTPEGWTLDRVQEYFIWARNVTSNCLGTNPDIESQLNRIYSQGQFIFNGKLYPCLPMKE</sequence>
<accession>A0ACC2RGJ2</accession>
<dbReference type="EMBL" id="QTSX02007259">
    <property type="protein sequence ID" value="KAJ9049222.1"/>
    <property type="molecule type" value="Genomic_DNA"/>
</dbReference>
<evidence type="ECO:0000313" key="1">
    <source>
        <dbReference type="EMBL" id="KAJ9049222.1"/>
    </source>
</evidence>
<gene>
    <name evidence="1" type="primary">HDDC3_1</name>
    <name evidence="1" type="ORF">DSO57_1026824</name>
</gene>
<reference evidence="1" key="1">
    <citation type="submission" date="2022-04" db="EMBL/GenBank/DDBJ databases">
        <title>Genome of the entomopathogenic fungus Entomophthora muscae.</title>
        <authorList>
            <person name="Elya C."/>
            <person name="Lovett B.R."/>
            <person name="Lee E."/>
            <person name="Macias A.M."/>
            <person name="Hajek A.E."/>
            <person name="De Bivort B.L."/>
            <person name="Kasson M.T."/>
            <person name="De Fine Licht H.H."/>
            <person name="Stajich J.E."/>
        </authorList>
    </citation>
    <scope>NUCLEOTIDE SEQUENCE</scope>
    <source>
        <strain evidence="1">Berkeley</strain>
    </source>
</reference>
<keyword evidence="1" id="KW-0378">Hydrolase</keyword>
<name>A0ACC2RGJ2_9FUNG</name>
<dbReference type="EC" id="3.1.7.2" evidence="1"/>
<keyword evidence="2" id="KW-1185">Reference proteome</keyword>
<evidence type="ECO:0000313" key="2">
    <source>
        <dbReference type="Proteomes" id="UP001165960"/>
    </source>
</evidence>
<proteinExistence type="predicted"/>
<comment type="caution">
    <text evidence="1">The sequence shown here is derived from an EMBL/GenBank/DDBJ whole genome shotgun (WGS) entry which is preliminary data.</text>
</comment>
<organism evidence="1 2">
    <name type="scientific">Entomophthora muscae</name>
    <dbReference type="NCBI Taxonomy" id="34485"/>
    <lineage>
        <taxon>Eukaryota</taxon>
        <taxon>Fungi</taxon>
        <taxon>Fungi incertae sedis</taxon>
        <taxon>Zoopagomycota</taxon>
        <taxon>Entomophthoromycotina</taxon>
        <taxon>Entomophthoromycetes</taxon>
        <taxon>Entomophthorales</taxon>
        <taxon>Entomophthoraceae</taxon>
        <taxon>Entomophthora</taxon>
    </lineage>
</organism>
<dbReference type="Proteomes" id="UP001165960">
    <property type="component" value="Unassembled WGS sequence"/>
</dbReference>
<protein>
    <submittedName>
        <fullName evidence="1">Guanosine-3',5'-bis(Diphosphate) 3'-pyrophosphohydrolase MESH1</fullName>
        <ecNumber evidence="1">3.1.7.2</ecNumber>
    </submittedName>
</protein>